<sequence length="163" mass="17613">PGTITIKLKKHTRKNDLLMTNKPGSSISKPFNSNIPFEKVVIKASSWGQISISPGSWYDSAIISLTAGDLSPALRTKFFGHKGLLTCRLSSFYVAYKIKVTFYGKGIDQVVLDNLDMETGKISALGIQVEPAKKQVAGSLQFSGVVPDPVIVAVAIEKMNPMA</sequence>
<proteinExistence type="predicted"/>
<evidence type="ECO:0000313" key="1">
    <source>
        <dbReference type="EMBL" id="VAW41518.1"/>
    </source>
</evidence>
<feature type="non-terminal residue" evidence="1">
    <location>
        <position position="1"/>
    </location>
</feature>
<protein>
    <submittedName>
        <fullName evidence="1">Uncharacterized protein</fullName>
    </submittedName>
</protein>
<organism evidence="1">
    <name type="scientific">hydrothermal vent metagenome</name>
    <dbReference type="NCBI Taxonomy" id="652676"/>
    <lineage>
        <taxon>unclassified sequences</taxon>
        <taxon>metagenomes</taxon>
        <taxon>ecological metagenomes</taxon>
    </lineage>
</organism>
<reference evidence="1" key="1">
    <citation type="submission" date="2018-06" db="EMBL/GenBank/DDBJ databases">
        <authorList>
            <person name="Zhirakovskaya E."/>
        </authorList>
    </citation>
    <scope>NUCLEOTIDE SEQUENCE</scope>
</reference>
<name>A0A3B0VCX7_9ZZZZ</name>
<dbReference type="AlphaFoldDB" id="A0A3B0VCX7"/>
<dbReference type="EMBL" id="UOEW01000309">
    <property type="protein sequence ID" value="VAW41518.1"/>
    <property type="molecule type" value="Genomic_DNA"/>
</dbReference>
<accession>A0A3B0VCX7</accession>
<gene>
    <name evidence="1" type="ORF">MNBD_GAMMA01-2168</name>
</gene>